<sequence length="26" mass="3061">MTLRSDKRQIPLAKEFQCVKIPTQKT</sequence>
<name>A0A2P2QK02_RHIMU</name>
<evidence type="ECO:0000313" key="1">
    <source>
        <dbReference type="EMBL" id="MBX67274.1"/>
    </source>
</evidence>
<dbReference type="AlphaFoldDB" id="A0A2P2QK02"/>
<accession>A0A2P2QK02</accession>
<reference evidence="1" key="1">
    <citation type="submission" date="2018-02" db="EMBL/GenBank/DDBJ databases">
        <title>Rhizophora mucronata_Transcriptome.</title>
        <authorList>
            <person name="Meera S.P."/>
            <person name="Sreeshan A."/>
            <person name="Augustine A."/>
        </authorList>
    </citation>
    <scope>NUCLEOTIDE SEQUENCE</scope>
    <source>
        <tissue evidence="1">Leaf</tissue>
    </source>
</reference>
<organism evidence="1">
    <name type="scientific">Rhizophora mucronata</name>
    <name type="common">Asiatic mangrove</name>
    <dbReference type="NCBI Taxonomy" id="61149"/>
    <lineage>
        <taxon>Eukaryota</taxon>
        <taxon>Viridiplantae</taxon>
        <taxon>Streptophyta</taxon>
        <taxon>Embryophyta</taxon>
        <taxon>Tracheophyta</taxon>
        <taxon>Spermatophyta</taxon>
        <taxon>Magnoliopsida</taxon>
        <taxon>eudicotyledons</taxon>
        <taxon>Gunneridae</taxon>
        <taxon>Pentapetalae</taxon>
        <taxon>rosids</taxon>
        <taxon>fabids</taxon>
        <taxon>Malpighiales</taxon>
        <taxon>Rhizophoraceae</taxon>
        <taxon>Rhizophora</taxon>
    </lineage>
</organism>
<proteinExistence type="predicted"/>
<protein>
    <submittedName>
        <fullName evidence="1">Uncharacterized protein</fullName>
    </submittedName>
</protein>
<dbReference type="EMBL" id="GGEC01086790">
    <property type="protein sequence ID" value="MBX67274.1"/>
    <property type="molecule type" value="Transcribed_RNA"/>
</dbReference>